<comment type="caution">
    <text evidence="2">The sequence shown here is derived from an EMBL/GenBank/DDBJ whole genome shotgun (WGS) entry which is preliminary data.</text>
</comment>
<dbReference type="InterPro" id="IPR011008">
    <property type="entry name" value="Dimeric_a/b-barrel"/>
</dbReference>
<accession>A0A939QMQ0</accession>
<dbReference type="RefSeq" id="WP_208499966.1">
    <property type="nucleotide sequence ID" value="NZ_JAGFOA010000001.1"/>
</dbReference>
<gene>
    <name evidence="2" type="ORF">J5V96_01955</name>
</gene>
<dbReference type="SUPFAM" id="SSF54909">
    <property type="entry name" value="Dimeric alpha+beta barrel"/>
    <property type="match status" value="1"/>
</dbReference>
<dbReference type="InterPro" id="IPR007138">
    <property type="entry name" value="ABM_dom"/>
</dbReference>
<protein>
    <recommendedName>
        <fullName evidence="1">ABM domain-containing protein</fullName>
    </recommendedName>
</protein>
<dbReference type="Gene3D" id="3.30.70.100">
    <property type="match status" value="1"/>
</dbReference>
<reference evidence="2" key="1">
    <citation type="submission" date="2021-03" db="EMBL/GenBank/DDBJ databases">
        <title>Microbacterium sp. nov., a novel actinobacterium isolated from cow dung.</title>
        <authorList>
            <person name="Zhang L."/>
        </authorList>
    </citation>
    <scope>NUCLEOTIDE SEQUENCE</scope>
    <source>
        <strain evidence="2">NEAU-LLB</strain>
    </source>
</reference>
<dbReference type="AlphaFoldDB" id="A0A939QMQ0"/>
<evidence type="ECO:0000259" key="1">
    <source>
        <dbReference type="Pfam" id="PF03992"/>
    </source>
</evidence>
<keyword evidence="3" id="KW-1185">Reference proteome</keyword>
<name>A0A939QMQ0_9MICO</name>
<dbReference type="Proteomes" id="UP000680132">
    <property type="component" value="Unassembled WGS sequence"/>
</dbReference>
<evidence type="ECO:0000313" key="2">
    <source>
        <dbReference type="EMBL" id="MBO3662271.1"/>
    </source>
</evidence>
<dbReference type="EMBL" id="JAGFOA010000001">
    <property type="protein sequence ID" value="MBO3662271.1"/>
    <property type="molecule type" value="Genomic_DNA"/>
</dbReference>
<feature type="domain" description="ABM" evidence="1">
    <location>
        <begin position="10"/>
        <end position="77"/>
    </location>
</feature>
<proteinExistence type="predicted"/>
<organism evidence="2 3">
    <name type="scientific">Microbacterium stercoris</name>
    <dbReference type="NCBI Taxonomy" id="2820289"/>
    <lineage>
        <taxon>Bacteria</taxon>
        <taxon>Bacillati</taxon>
        <taxon>Actinomycetota</taxon>
        <taxon>Actinomycetes</taxon>
        <taxon>Micrococcales</taxon>
        <taxon>Microbacteriaceae</taxon>
        <taxon>Microbacterium</taxon>
    </lineage>
</organism>
<sequence>MSYGLFLTHRALPGKRDELIAAWKRHMPAAIDANDGHEAYVYTTVAGDPEALMVFQQYASREEAAAFLTTEPYLAYLAESEHLLAGPPTMVTATPVWSKNVG</sequence>
<evidence type="ECO:0000313" key="3">
    <source>
        <dbReference type="Proteomes" id="UP000680132"/>
    </source>
</evidence>
<dbReference type="Pfam" id="PF03992">
    <property type="entry name" value="ABM"/>
    <property type="match status" value="1"/>
</dbReference>